<dbReference type="GO" id="GO:0050421">
    <property type="term" value="F:nitrite reductase (NO-forming) activity"/>
    <property type="evidence" value="ECO:0007669"/>
    <property type="project" value="UniProtKB-EC"/>
</dbReference>
<keyword evidence="17" id="KW-0732">Signal</keyword>
<evidence type="ECO:0000256" key="1">
    <source>
        <dbReference type="ARBA" id="ARBA00001974"/>
    </source>
</evidence>
<evidence type="ECO:0000259" key="18">
    <source>
        <dbReference type="Pfam" id="PF00394"/>
    </source>
</evidence>
<keyword evidence="13 17" id="KW-0560">Oxidoreductase</keyword>
<comment type="cofactor">
    <cofactor evidence="17">
        <name>Cu(2+)</name>
        <dbReference type="ChEBI" id="CHEBI:29036"/>
    </cofactor>
    <text evidence="17">Binds 1 Cu(+) ion.</text>
</comment>
<evidence type="ECO:0000256" key="14">
    <source>
        <dbReference type="ARBA" id="ARBA00023008"/>
    </source>
</evidence>
<comment type="similarity">
    <text evidence="4 17">Belongs to the multicopper oxidase family.</text>
</comment>
<comment type="subcellular location">
    <subcellularLocation>
        <location evidence="2">Periplasm</location>
    </subcellularLocation>
</comment>
<feature type="signal peptide" evidence="17">
    <location>
        <begin position="1"/>
        <end position="27"/>
    </location>
</feature>
<dbReference type="InterPro" id="IPR001117">
    <property type="entry name" value="Cu-oxidase_2nd"/>
</dbReference>
<keyword evidence="8" id="KW-0285">Flavoprotein</keyword>
<feature type="chain" id="PRO_5044950802" description="Copper-containing nitrite reductase" evidence="17">
    <location>
        <begin position="28"/>
        <end position="388"/>
    </location>
</feature>
<evidence type="ECO:0000256" key="7">
    <source>
        <dbReference type="ARBA" id="ARBA00017290"/>
    </source>
</evidence>
<evidence type="ECO:0000313" key="21">
    <source>
        <dbReference type="Proteomes" id="UP001597101"/>
    </source>
</evidence>
<keyword evidence="9 17" id="KW-0479">Metal-binding</keyword>
<evidence type="ECO:0000256" key="16">
    <source>
        <dbReference type="ARBA" id="ARBA00049340"/>
    </source>
</evidence>
<keyword evidence="11" id="KW-0574">Periplasm</keyword>
<keyword evidence="15" id="KW-0534">Nitrate assimilation</keyword>
<evidence type="ECO:0000256" key="12">
    <source>
        <dbReference type="ARBA" id="ARBA00022827"/>
    </source>
</evidence>
<dbReference type="Pfam" id="PF07732">
    <property type="entry name" value="Cu-oxidase_3"/>
    <property type="match status" value="1"/>
</dbReference>
<organism evidence="20 21">
    <name type="scientific">Pseudahrensia aquimaris</name>
    <dbReference type="NCBI Taxonomy" id="744461"/>
    <lineage>
        <taxon>Bacteria</taxon>
        <taxon>Pseudomonadati</taxon>
        <taxon>Pseudomonadota</taxon>
        <taxon>Alphaproteobacteria</taxon>
        <taxon>Hyphomicrobiales</taxon>
        <taxon>Ahrensiaceae</taxon>
        <taxon>Pseudahrensia</taxon>
    </lineage>
</organism>
<dbReference type="InterPro" id="IPR011707">
    <property type="entry name" value="Cu-oxidase-like_N"/>
</dbReference>
<dbReference type="NCBIfam" id="TIGR02376">
    <property type="entry name" value="Cu_nitrite_red"/>
    <property type="match status" value="1"/>
</dbReference>
<dbReference type="Proteomes" id="UP001597101">
    <property type="component" value="Unassembled WGS sequence"/>
</dbReference>
<evidence type="ECO:0000256" key="5">
    <source>
        <dbReference type="ARBA" id="ARBA00011233"/>
    </source>
</evidence>
<dbReference type="PROSITE" id="PS51318">
    <property type="entry name" value="TAT"/>
    <property type="match status" value="1"/>
</dbReference>
<evidence type="ECO:0000256" key="17">
    <source>
        <dbReference type="RuleBase" id="RU365025"/>
    </source>
</evidence>
<dbReference type="PRINTS" id="PR00695">
    <property type="entry name" value="CUNO2RDTASE"/>
</dbReference>
<evidence type="ECO:0000259" key="19">
    <source>
        <dbReference type="Pfam" id="PF07732"/>
    </source>
</evidence>
<name>A0ABW3FDR2_9HYPH</name>
<evidence type="ECO:0000256" key="8">
    <source>
        <dbReference type="ARBA" id="ARBA00022630"/>
    </source>
</evidence>
<dbReference type="InterPro" id="IPR008972">
    <property type="entry name" value="Cupredoxin"/>
</dbReference>
<keyword evidence="14 17" id="KW-0186">Copper</keyword>
<evidence type="ECO:0000313" key="20">
    <source>
        <dbReference type="EMBL" id="MFD0915420.1"/>
    </source>
</evidence>
<evidence type="ECO:0000256" key="6">
    <source>
        <dbReference type="ARBA" id="ARBA00011882"/>
    </source>
</evidence>
<evidence type="ECO:0000256" key="9">
    <source>
        <dbReference type="ARBA" id="ARBA00022723"/>
    </source>
</evidence>
<evidence type="ECO:0000256" key="10">
    <source>
        <dbReference type="ARBA" id="ARBA00022737"/>
    </source>
</evidence>
<comment type="subunit">
    <text evidence="5 17">Homotrimer.</text>
</comment>
<keyword evidence="12" id="KW-0274">FAD</keyword>
<evidence type="ECO:0000256" key="2">
    <source>
        <dbReference type="ARBA" id="ARBA00004418"/>
    </source>
</evidence>
<comment type="catalytic activity">
    <reaction evidence="16 17">
        <text>nitric oxide + Fe(III)-[cytochrome c] + H2O = Fe(II)-[cytochrome c] + nitrite + 2 H(+)</text>
        <dbReference type="Rhea" id="RHEA:15233"/>
        <dbReference type="Rhea" id="RHEA-COMP:10350"/>
        <dbReference type="Rhea" id="RHEA-COMP:14399"/>
        <dbReference type="ChEBI" id="CHEBI:15377"/>
        <dbReference type="ChEBI" id="CHEBI:15378"/>
        <dbReference type="ChEBI" id="CHEBI:16301"/>
        <dbReference type="ChEBI" id="CHEBI:16480"/>
        <dbReference type="ChEBI" id="CHEBI:29033"/>
        <dbReference type="ChEBI" id="CHEBI:29034"/>
        <dbReference type="EC" id="1.7.2.1"/>
    </reaction>
</comment>
<dbReference type="RefSeq" id="WP_377211336.1">
    <property type="nucleotide sequence ID" value="NZ_JBHTJV010000002.1"/>
</dbReference>
<gene>
    <name evidence="20" type="primary">nirK</name>
    <name evidence="20" type="ORF">ACFQ14_03270</name>
</gene>
<sequence length="388" mass="42144">MMTRRTALMAAAMAAAAPAAISKTAMASDESMTPVGAKVDLSALPRKKVSLVAPPFVHEHDQVAKDPPSIVEFEMLVIEKEHEIDEDGTMLQGMTFEGSIPGPLMVVHEGDYVELTLINPPENQMQHNIDFHSATGGLGGGALTLINPGEKTVLRFKADRPGTFVYHCAPGGPMIPWHVVTGMSGAIMILPRDGLKDDQGKPVSYDKVYYIGENDFYIPKDEKGDYKRYEDIGSSYGDTLEVMNGLIPTHVVFNGKVGALTGDNALKANVGENVLIVHSQANRDTRPHLIGGHGDLVWETGKFNNPPQRDNETWFIRGGSAGAALYKFRQPGVYAYVNHNLIEAVSLGATAHFVVEGEWDNDLMAQVLPPSPLERDVTAIYNSKKALP</sequence>
<evidence type="ECO:0000256" key="15">
    <source>
        <dbReference type="ARBA" id="ARBA00023063"/>
    </source>
</evidence>
<dbReference type="InterPro" id="IPR001287">
    <property type="entry name" value="NO2-reductase_Cu"/>
</dbReference>
<evidence type="ECO:0000256" key="3">
    <source>
        <dbReference type="ARBA" id="ARBA00005127"/>
    </source>
</evidence>
<keyword evidence="10" id="KW-0677">Repeat</keyword>
<comment type="pathway">
    <text evidence="3">Nitrogen metabolism; nitrate reduction (denitrification); dinitrogen from nitrate: step 2/4.</text>
</comment>
<evidence type="ECO:0000256" key="11">
    <source>
        <dbReference type="ARBA" id="ARBA00022764"/>
    </source>
</evidence>
<evidence type="ECO:0000256" key="13">
    <source>
        <dbReference type="ARBA" id="ARBA00023002"/>
    </source>
</evidence>
<evidence type="ECO:0000256" key="4">
    <source>
        <dbReference type="ARBA" id="ARBA00010609"/>
    </source>
</evidence>
<dbReference type="SUPFAM" id="SSF49503">
    <property type="entry name" value="Cupredoxins"/>
    <property type="match status" value="2"/>
</dbReference>
<comment type="cofactor">
    <cofactor evidence="1">
        <name>FAD</name>
        <dbReference type="ChEBI" id="CHEBI:57692"/>
    </cofactor>
</comment>
<accession>A0ABW3FDR2</accession>
<protein>
    <recommendedName>
        <fullName evidence="7 17">Copper-containing nitrite reductase</fullName>
        <ecNumber evidence="6 17">1.7.2.1</ecNumber>
    </recommendedName>
</protein>
<feature type="domain" description="Plastocyanin-like" evidence="19">
    <location>
        <begin position="87"/>
        <end position="192"/>
    </location>
</feature>
<dbReference type="EMBL" id="JBHTJV010000002">
    <property type="protein sequence ID" value="MFD0915420.1"/>
    <property type="molecule type" value="Genomic_DNA"/>
</dbReference>
<keyword evidence="21" id="KW-1185">Reference proteome</keyword>
<dbReference type="InterPro" id="IPR006311">
    <property type="entry name" value="TAT_signal"/>
</dbReference>
<reference evidence="21" key="1">
    <citation type="journal article" date="2019" name="Int. J. Syst. Evol. Microbiol.">
        <title>The Global Catalogue of Microorganisms (GCM) 10K type strain sequencing project: providing services to taxonomists for standard genome sequencing and annotation.</title>
        <authorList>
            <consortium name="The Broad Institute Genomics Platform"/>
            <consortium name="The Broad Institute Genome Sequencing Center for Infectious Disease"/>
            <person name="Wu L."/>
            <person name="Ma J."/>
        </authorList>
    </citation>
    <scope>NUCLEOTIDE SEQUENCE [LARGE SCALE GENOMIC DNA]</scope>
    <source>
        <strain evidence="21">CCUG 60023</strain>
    </source>
</reference>
<dbReference type="Gene3D" id="2.60.40.420">
    <property type="entry name" value="Cupredoxins - blue copper proteins"/>
    <property type="match status" value="2"/>
</dbReference>
<proteinExistence type="inferred from homology"/>
<feature type="domain" description="Plastocyanin-like" evidence="18">
    <location>
        <begin position="208"/>
        <end position="359"/>
    </location>
</feature>
<dbReference type="EC" id="1.7.2.1" evidence="6 17"/>
<comment type="cofactor">
    <cofactor evidence="17">
        <name>Cu(+)</name>
        <dbReference type="ChEBI" id="CHEBI:49552"/>
    </cofactor>
    <text evidence="17">Binds 1 Cu(+) ion.</text>
</comment>
<comment type="caution">
    <text evidence="20">The sequence shown here is derived from an EMBL/GenBank/DDBJ whole genome shotgun (WGS) entry which is preliminary data.</text>
</comment>
<dbReference type="Pfam" id="PF00394">
    <property type="entry name" value="Cu-oxidase"/>
    <property type="match status" value="1"/>
</dbReference>